<reference evidence="1 2" key="1">
    <citation type="submission" date="2016-06" db="EMBL/GenBank/DDBJ databases">
        <authorList>
            <person name="Kjaerup R.B."/>
            <person name="Dalgaard T.S."/>
            <person name="Juul-Madsen H.R."/>
        </authorList>
    </citation>
    <scope>NUCLEOTIDE SEQUENCE [LARGE SCALE GENOMIC DNA]</scope>
    <source>
        <strain evidence="1 2">373-A1</strain>
    </source>
</reference>
<evidence type="ECO:0000313" key="1">
    <source>
        <dbReference type="EMBL" id="OBY11874.1"/>
    </source>
</evidence>
<sequence length="156" mass="18638">MEVKKVWAEEHKYHCNTCGKDFIIYRMSGFRYGEGFYLTEDGSMSVYMNNFEDEAQEEFSNLLKKFYPFKKNNQLADEFMTIFGICCDEVKGKKIDSSRFKHTCYYCASEDIICLKEDLENKEVVCPVVTHHMWNKLDNKTKKELIYNELKRRKLL</sequence>
<proteinExistence type="predicted"/>
<comment type="caution">
    <text evidence="1">The sequence shown here is derived from an EMBL/GenBank/DDBJ whole genome shotgun (WGS) entry which is preliminary data.</text>
</comment>
<organism evidence="1 2">
    <name type="scientific">Clostridium paraputrificum</name>
    <dbReference type="NCBI Taxonomy" id="29363"/>
    <lineage>
        <taxon>Bacteria</taxon>
        <taxon>Bacillati</taxon>
        <taxon>Bacillota</taxon>
        <taxon>Clostridia</taxon>
        <taxon>Eubacteriales</taxon>
        <taxon>Clostridiaceae</taxon>
        <taxon>Clostridium</taxon>
    </lineage>
</organism>
<name>A0A1B8RT22_9CLOT</name>
<dbReference type="Proteomes" id="UP000092714">
    <property type="component" value="Unassembled WGS sequence"/>
</dbReference>
<dbReference type="EMBL" id="MAPZ01000010">
    <property type="protein sequence ID" value="OBY11874.1"/>
    <property type="molecule type" value="Genomic_DNA"/>
</dbReference>
<gene>
    <name evidence="1" type="ORF">CP373A1_02820</name>
</gene>
<dbReference type="AlphaFoldDB" id="A0A1B8RT22"/>
<accession>A0A1B8RT22</accession>
<evidence type="ECO:0000313" key="2">
    <source>
        <dbReference type="Proteomes" id="UP000092714"/>
    </source>
</evidence>
<dbReference type="RefSeq" id="WP_065254292.1">
    <property type="nucleotide sequence ID" value="NZ_JADNCW010000011.1"/>
</dbReference>
<keyword evidence="2" id="KW-1185">Reference proteome</keyword>
<dbReference type="OrthoDB" id="2088149at2"/>
<protein>
    <submittedName>
        <fullName evidence="1">Uncharacterized protein</fullName>
    </submittedName>
</protein>